<proteinExistence type="predicted"/>
<evidence type="ECO:0000256" key="4">
    <source>
        <dbReference type="ARBA" id="ARBA00023163"/>
    </source>
</evidence>
<evidence type="ECO:0000259" key="6">
    <source>
        <dbReference type="PROSITE" id="PS50066"/>
    </source>
</evidence>
<evidence type="ECO:0000256" key="5">
    <source>
        <dbReference type="ARBA" id="ARBA00023242"/>
    </source>
</evidence>
<dbReference type="Proteomes" id="UP001454036">
    <property type="component" value="Unassembled WGS sequence"/>
</dbReference>
<dbReference type="GO" id="GO:0005634">
    <property type="term" value="C:nucleus"/>
    <property type="evidence" value="ECO:0007669"/>
    <property type="project" value="UniProtKB-SubCell"/>
</dbReference>
<dbReference type="PRINTS" id="PR00404">
    <property type="entry name" value="MADSDOMAIN"/>
</dbReference>
<comment type="subcellular location">
    <subcellularLocation>
        <location evidence="1">Nucleus</location>
    </subcellularLocation>
</comment>
<dbReference type="CDD" id="cd00266">
    <property type="entry name" value="MADS_SRF_like"/>
    <property type="match status" value="1"/>
</dbReference>
<dbReference type="InterPro" id="IPR033897">
    <property type="entry name" value="SRF-like_MADS-box"/>
</dbReference>
<keyword evidence="4" id="KW-0804">Transcription</keyword>
<dbReference type="PANTHER" id="PTHR11945">
    <property type="entry name" value="MADS BOX PROTEIN"/>
    <property type="match status" value="1"/>
</dbReference>
<comment type="caution">
    <text evidence="7">The sequence shown here is derived from an EMBL/GenBank/DDBJ whole genome shotgun (WGS) entry which is preliminary data.</text>
</comment>
<dbReference type="Pfam" id="PF00319">
    <property type="entry name" value="SRF-TF"/>
    <property type="match status" value="1"/>
</dbReference>
<keyword evidence="3" id="KW-0238">DNA-binding</keyword>
<evidence type="ECO:0000256" key="2">
    <source>
        <dbReference type="ARBA" id="ARBA00023015"/>
    </source>
</evidence>
<organism evidence="7 8">
    <name type="scientific">Lithospermum erythrorhizon</name>
    <name type="common">Purple gromwell</name>
    <name type="synonym">Lithospermum officinale var. erythrorhizon</name>
    <dbReference type="NCBI Taxonomy" id="34254"/>
    <lineage>
        <taxon>Eukaryota</taxon>
        <taxon>Viridiplantae</taxon>
        <taxon>Streptophyta</taxon>
        <taxon>Embryophyta</taxon>
        <taxon>Tracheophyta</taxon>
        <taxon>Spermatophyta</taxon>
        <taxon>Magnoliopsida</taxon>
        <taxon>eudicotyledons</taxon>
        <taxon>Gunneridae</taxon>
        <taxon>Pentapetalae</taxon>
        <taxon>asterids</taxon>
        <taxon>lamiids</taxon>
        <taxon>Boraginales</taxon>
        <taxon>Boraginaceae</taxon>
        <taxon>Boraginoideae</taxon>
        <taxon>Lithospermeae</taxon>
        <taxon>Lithospermum</taxon>
    </lineage>
</organism>
<dbReference type="InterPro" id="IPR002100">
    <property type="entry name" value="TF_MADSbox"/>
</dbReference>
<feature type="domain" description="MADS-box" evidence="6">
    <location>
        <begin position="2"/>
        <end position="57"/>
    </location>
</feature>
<dbReference type="SUPFAM" id="SSF55455">
    <property type="entry name" value="SRF-like"/>
    <property type="match status" value="1"/>
</dbReference>
<protein>
    <recommendedName>
        <fullName evidence="6">MADS-box domain-containing protein</fullName>
    </recommendedName>
</protein>
<dbReference type="PROSITE" id="PS50066">
    <property type="entry name" value="MADS_BOX_2"/>
    <property type="match status" value="1"/>
</dbReference>
<evidence type="ECO:0000256" key="1">
    <source>
        <dbReference type="ARBA" id="ARBA00004123"/>
    </source>
</evidence>
<dbReference type="Gene3D" id="3.40.1810.10">
    <property type="entry name" value="Transcription factor, MADS-box"/>
    <property type="match status" value="1"/>
</dbReference>
<dbReference type="GO" id="GO:0045944">
    <property type="term" value="P:positive regulation of transcription by RNA polymerase II"/>
    <property type="evidence" value="ECO:0007669"/>
    <property type="project" value="InterPro"/>
</dbReference>
<dbReference type="EMBL" id="BAABME010018274">
    <property type="protein sequence ID" value="GAA0153242.1"/>
    <property type="molecule type" value="Genomic_DNA"/>
</dbReference>
<dbReference type="GO" id="GO:0000981">
    <property type="term" value="F:DNA-binding transcription factor activity, RNA polymerase II-specific"/>
    <property type="evidence" value="ECO:0007669"/>
    <property type="project" value="InterPro"/>
</dbReference>
<dbReference type="SMART" id="SM00432">
    <property type="entry name" value="MADS"/>
    <property type="match status" value="1"/>
</dbReference>
<dbReference type="PANTHER" id="PTHR11945:SF387">
    <property type="entry name" value="AGAMOUS-LIKE MADS-BOX PROTEIN AGL80"/>
    <property type="match status" value="1"/>
</dbReference>
<dbReference type="InterPro" id="IPR036879">
    <property type="entry name" value="TF_MADSbox_sf"/>
</dbReference>
<dbReference type="GO" id="GO:0000978">
    <property type="term" value="F:RNA polymerase II cis-regulatory region sequence-specific DNA binding"/>
    <property type="evidence" value="ECO:0007669"/>
    <property type="project" value="TreeGrafter"/>
</dbReference>
<evidence type="ECO:0000313" key="8">
    <source>
        <dbReference type="Proteomes" id="UP001454036"/>
    </source>
</evidence>
<dbReference type="AlphaFoldDB" id="A0AAV3PQN3"/>
<name>A0AAV3PQN3_LITER</name>
<keyword evidence="5" id="KW-0539">Nucleus</keyword>
<keyword evidence="8" id="KW-1185">Reference proteome</keyword>
<accession>A0AAV3PQN3</accession>
<evidence type="ECO:0000313" key="7">
    <source>
        <dbReference type="EMBL" id="GAA0153242.1"/>
    </source>
</evidence>
<reference evidence="7 8" key="1">
    <citation type="submission" date="2024-01" db="EMBL/GenBank/DDBJ databases">
        <title>The complete chloroplast genome sequence of Lithospermum erythrorhizon: insights into the phylogenetic relationship among Boraginaceae species and the maternal lineages of purple gromwells.</title>
        <authorList>
            <person name="Okada T."/>
            <person name="Watanabe K."/>
        </authorList>
    </citation>
    <scope>NUCLEOTIDE SEQUENCE [LARGE SCALE GENOMIC DNA]</scope>
</reference>
<keyword evidence="2" id="KW-0805">Transcription regulation</keyword>
<dbReference type="GO" id="GO:0046983">
    <property type="term" value="F:protein dimerization activity"/>
    <property type="evidence" value="ECO:0007669"/>
    <property type="project" value="InterPro"/>
</dbReference>
<gene>
    <name evidence="7" type="ORF">LIER_37642</name>
</gene>
<evidence type="ECO:0000256" key="3">
    <source>
        <dbReference type="ARBA" id="ARBA00023125"/>
    </source>
</evidence>
<sequence>MTRKNKVKLYLIQNMSERKVSFRKRNTGLMKKLSKLSTFCDVDACAIILNPFNSRFDVWPSPPGVQSVLTKFGHPPELEQTKHMHNLETFTQEGIQKTRDLDFKNNLNLLNDMDFVLSQNIQQPYVRIKALKDENSPQDTPMAD</sequence>